<evidence type="ECO:0000313" key="2">
    <source>
        <dbReference type="Proteomes" id="UP000198881"/>
    </source>
</evidence>
<gene>
    <name evidence="1" type="ORF">SAMN04487966_11238</name>
</gene>
<proteinExistence type="predicted"/>
<dbReference type="Proteomes" id="UP000198881">
    <property type="component" value="Unassembled WGS sequence"/>
</dbReference>
<reference evidence="1 2" key="1">
    <citation type="submission" date="2016-10" db="EMBL/GenBank/DDBJ databases">
        <authorList>
            <person name="de Groot N.N."/>
        </authorList>
    </citation>
    <scope>NUCLEOTIDE SEQUENCE [LARGE SCALE GENOMIC DNA]</scope>
    <source>
        <strain evidence="1 2">CGMCC 1.7054</strain>
    </source>
</reference>
<keyword evidence="2" id="KW-1185">Reference proteome</keyword>
<dbReference type="EMBL" id="FPCG01000012">
    <property type="protein sequence ID" value="SFV24657.1"/>
    <property type="molecule type" value="Genomic_DNA"/>
</dbReference>
<name>A0A1I7MRU5_9MICC</name>
<dbReference type="AlphaFoldDB" id="A0A1I7MRU5"/>
<evidence type="ECO:0000313" key="1">
    <source>
        <dbReference type="EMBL" id="SFV24657.1"/>
    </source>
</evidence>
<protein>
    <submittedName>
        <fullName evidence="1">Uncharacterized protein</fullName>
    </submittedName>
</protein>
<sequence>MSARISEAPVGMRPSMESITRQSRNAELWTNDVMCTWEGRNHLQMTSSRIAENHFTLGTLRTTASHTIGIPHLVELLREVPPNAPVEQYRDSIVDENVLGRPTQAGRQRSFRHLRELYFLDPSRPEFAALRYFWDIDPSSRPLLAGLLAFTRDEVLRASFDAIANLPLGSSVTSADLTAAVAAVFGNEMSESTLGKTGRNTGACWTQTGHLAGRAKKVRTGVESRPAAIAYAAHLGHLAGGRGLGVLDNPWSQILGIAPDRTLEALRDAHTQGLLDLLVAGNVVDVSFPALGGAA</sequence>
<accession>A0A1I7MRU5</accession>
<dbReference type="STRING" id="574650.SAMN04487966_11238"/>
<organism evidence="1 2">
    <name type="scientific">Micrococcus terreus</name>
    <dbReference type="NCBI Taxonomy" id="574650"/>
    <lineage>
        <taxon>Bacteria</taxon>
        <taxon>Bacillati</taxon>
        <taxon>Actinomycetota</taxon>
        <taxon>Actinomycetes</taxon>
        <taxon>Micrococcales</taxon>
        <taxon>Micrococcaceae</taxon>
        <taxon>Micrococcus</taxon>
    </lineage>
</organism>